<sequence length="484" mass="54854">MGAELPRRPDPKKAYLELHGGSWRVTVSVPVPARRAIGATRLVHNLETDSLKQANVLKRSHVERFKRRIAAALEIVGRPGKDDMSAAIEFSKIAHDLKRNGTQEEWTDFREAVYERHAEIRWKDSRWIKVDDPEAGPTEVEQALPEQTQKAMLFSAVSYGRATPVDMMHEDYRKQLFVKERTRADDARAMRLLKDWCKREQVPALLEEIDVKRAHAFADALVDMTGLNHVTLNKYIGRLSGYWQWMLPRAPAVTQNVFAGVAVKGPKTRHDEKERAFTDGEVADLLRGPAKPNLRDLMLIGALTGARLDAIVDLKVRDTENGCLLFKPQKRETAARYVPVHPDLVEVITRRTAGKGPDDDLFPEWPPVRKAGSMRERSFKASNRFTEYRRSVGVDEVVAGKRRSLVNFHSFRRWFSTRMERAGVPGEMISAIVGHKRSSITLDVYSEGPHMRAARRAIAKLKLPPLDGSPIKEEMGLVARGLDR</sequence>
<keyword evidence="3" id="KW-0238">DNA-binding</keyword>
<evidence type="ECO:0000256" key="3">
    <source>
        <dbReference type="ARBA" id="ARBA00023125"/>
    </source>
</evidence>
<feature type="domain" description="Tyr recombinase" evidence="5">
    <location>
        <begin position="272"/>
        <end position="461"/>
    </location>
</feature>
<keyword evidence="7" id="KW-1185">Reference proteome</keyword>
<dbReference type="EMBL" id="CP029551">
    <property type="protein sequence ID" value="AWN37673.1"/>
    <property type="molecule type" value="Genomic_DNA"/>
</dbReference>
<name>A0A2U8VV51_9HYPH</name>
<evidence type="ECO:0000256" key="2">
    <source>
        <dbReference type="ARBA" id="ARBA00022908"/>
    </source>
</evidence>
<evidence type="ECO:0000259" key="5">
    <source>
        <dbReference type="PROSITE" id="PS51898"/>
    </source>
</evidence>
<proteinExistence type="inferred from homology"/>
<protein>
    <submittedName>
        <fullName evidence="6">Integrase</fullName>
    </submittedName>
</protein>
<accession>A0A2U8VV51</accession>
<dbReference type="Gene3D" id="1.10.443.10">
    <property type="entry name" value="Intergrase catalytic core"/>
    <property type="match status" value="1"/>
</dbReference>
<dbReference type="AlphaFoldDB" id="A0A2U8VV51"/>
<dbReference type="KEGG" id="meti:DK427_19690"/>
<dbReference type="SUPFAM" id="SSF56349">
    <property type="entry name" value="DNA breaking-rejoining enzymes"/>
    <property type="match status" value="1"/>
</dbReference>
<dbReference type="PANTHER" id="PTHR30349">
    <property type="entry name" value="PHAGE INTEGRASE-RELATED"/>
    <property type="match status" value="1"/>
</dbReference>
<dbReference type="GO" id="GO:0006310">
    <property type="term" value="P:DNA recombination"/>
    <property type="evidence" value="ECO:0007669"/>
    <property type="project" value="UniProtKB-KW"/>
</dbReference>
<dbReference type="Proteomes" id="UP000246058">
    <property type="component" value="Chromosome"/>
</dbReference>
<dbReference type="GO" id="GO:0015074">
    <property type="term" value="P:DNA integration"/>
    <property type="evidence" value="ECO:0007669"/>
    <property type="project" value="UniProtKB-KW"/>
</dbReference>
<evidence type="ECO:0000256" key="4">
    <source>
        <dbReference type="ARBA" id="ARBA00023172"/>
    </source>
</evidence>
<gene>
    <name evidence="6" type="ORF">DK427_19690</name>
</gene>
<dbReference type="OrthoDB" id="7222937at2"/>
<dbReference type="InterPro" id="IPR002104">
    <property type="entry name" value="Integrase_catalytic"/>
</dbReference>
<evidence type="ECO:0000313" key="6">
    <source>
        <dbReference type="EMBL" id="AWN37673.1"/>
    </source>
</evidence>
<dbReference type="InterPro" id="IPR050090">
    <property type="entry name" value="Tyrosine_recombinase_XerCD"/>
</dbReference>
<comment type="similarity">
    <text evidence="1">Belongs to the 'phage' integrase family.</text>
</comment>
<dbReference type="InterPro" id="IPR013762">
    <property type="entry name" value="Integrase-like_cat_sf"/>
</dbReference>
<dbReference type="GO" id="GO:0003677">
    <property type="term" value="F:DNA binding"/>
    <property type="evidence" value="ECO:0007669"/>
    <property type="project" value="UniProtKB-KW"/>
</dbReference>
<dbReference type="PROSITE" id="PS51898">
    <property type="entry name" value="TYR_RECOMBINASE"/>
    <property type="match status" value="1"/>
</dbReference>
<dbReference type="InterPro" id="IPR011010">
    <property type="entry name" value="DNA_brk_join_enz"/>
</dbReference>
<dbReference type="PANTHER" id="PTHR30349:SF41">
    <property type="entry name" value="INTEGRASE_RECOMBINASE PROTEIN MJ0367-RELATED"/>
    <property type="match status" value="1"/>
</dbReference>
<keyword evidence="2" id="KW-0229">DNA integration</keyword>
<organism evidence="6 7">
    <name type="scientific">Methylobacterium radiodurans</name>
    <dbReference type="NCBI Taxonomy" id="2202828"/>
    <lineage>
        <taxon>Bacteria</taxon>
        <taxon>Pseudomonadati</taxon>
        <taxon>Pseudomonadota</taxon>
        <taxon>Alphaproteobacteria</taxon>
        <taxon>Hyphomicrobiales</taxon>
        <taxon>Methylobacteriaceae</taxon>
        <taxon>Methylobacterium</taxon>
    </lineage>
</organism>
<evidence type="ECO:0000256" key="1">
    <source>
        <dbReference type="ARBA" id="ARBA00008857"/>
    </source>
</evidence>
<keyword evidence="4" id="KW-0233">DNA recombination</keyword>
<evidence type="ECO:0000313" key="7">
    <source>
        <dbReference type="Proteomes" id="UP000246058"/>
    </source>
</evidence>
<dbReference type="RefSeq" id="WP_109952739.1">
    <property type="nucleotide sequence ID" value="NZ_CP029551.1"/>
</dbReference>
<reference evidence="6 7" key="1">
    <citation type="submission" date="2018-05" db="EMBL/GenBank/DDBJ databases">
        <title>Complete Genome Sequence of Methylobacterium sp. 17Sr1-43.</title>
        <authorList>
            <person name="Srinivasan S."/>
        </authorList>
    </citation>
    <scope>NUCLEOTIDE SEQUENCE [LARGE SCALE GENOMIC DNA]</scope>
    <source>
        <strain evidence="6 7">17Sr1-43</strain>
    </source>
</reference>
<dbReference type="Pfam" id="PF00589">
    <property type="entry name" value="Phage_integrase"/>
    <property type="match status" value="1"/>
</dbReference>